<accession>A0A3B4VNZ3</accession>
<reference evidence="2" key="1">
    <citation type="submission" date="2025-08" db="UniProtKB">
        <authorList>
            <consortium name="Ensembl"/>
        </authorList>
    </citation>
    <scope>IDENTIFICATION</scope>
</reference>
<dbReference type="Proteomes" id="UP000261420">
    <property type="component" value="Unplaced"/>
</dbReference>
<proteinExistence type="predicted"/>
<dbReference type="AlphaFoldDB" id="A0A3B4VNZ3"/>
<evidence type="ECO:0000313" key="3">
    <source>
        <dbReference type="Proteomes" id="UP000261420"/>
    </source>
</evidence>
<sequence length="83" mass="9619">MWKQHLFLIVHVKRIFQSSHLCSRWLFSSAPLHPPAITFFSAIAPYVASQLITQEKLAEDAAEHSITSKRNWAEDTRRQETGR</sequence>
<feature type="region of interest" description="Disordered" evidence="1">
    <location>
        <begin position="62"/>
        <end position="83"/>
    </location>
</feature>
<dbReference type="Ensembl" id="ENSSDUT00000032813.1">
    <property type="protein sequence ID" value="ENSSDUP00000032259.1"/>
    <property type="gene ID" value="ENSSDUG00000023181.1"/>
</dbReference>
<name>A0A3B4VNZ3_SERDU</name>
<keyword evidence="3" id="KW-1185">Reference proteome</keyword>
<organism evidence="2 3">
    <name type="scientific">Seriola dumerili</name>
    <name type="common">Greater amberjack</name>
    <name type="synonym">Caranx dumerili</name>
    <dbReference type="NCBI Taxonomy" id="41447"/>
    <lineage>
        <taxon>Eukaryota</taxon>
        <taxon>Metazoa</taxon>
        <taxon>Chordata</taxon>
        <taxon>Craniata</taxon>
        <taxon>Vertebrata</taxon>
        <taxon>Euteleostomi</taxon>
        <taxon>Actinopterygii</taxon>
        <taxon>Neopterygii</taxon>
        <taxon>Teleostei</taxon>
        <taxon>Neoteleostei</taxon>
        <taxon>Acanthomorphata</taxon>
        <taxon>Carangaria</taxon>
        <taxon>Carangiformes</taxon>
        <taxon>Carangidae</taxon>
        <taxon>Seriola</taxon>
    </lineage>
</organism>
<evidence type="ECO:0000256" key="1">
    <source>
        <dbReference type="SAM" id="MobiDB-lite"/>
    </source>
</evidence>
<protein>
    <submittedName>
        <fullName evidence="2">Uncharacterized protein</fullName>
    </submittedName>
</protein>
<feature type="compositionally biased region" description="Basic and acidic residues" evidence="1">
    <location>
        <begin position="71"/>
        <end position="83"/>
    </location>
</feature>
<evidence type="ECO:0000313" key="2">
    <source>
        <dbReference type="Ensembl" id="ENSSDUP00000032259.1"/>
    </source>
</evidence>
<reference evidence="2" key="2">
    <citation type="submission" date="2025-09" db="UniProtKB">
        <authorList>
            <consortium name="Ensembl"/>
        </authorList>
    </citation>
    <scope>IDENTIFICATION</scope>
</reference>